<dbReference type="Proteomes" id="UP000235916">
    <property type="component" value="Unassembled WGS sequence"/>
</dbReference>
<comment type="caution">
    <text evidence="2">The sequence shown here is derived from an EMBL/GenBank/DDBJ whole genome shotgun (WGS) entry which is preliminary data.</text>
</comment>
<accession>A0A2N8L353</accession>
<dbReference type="OrthoDB" id="9955at2"/>
<gene>
    <name evidence="2" type="ORF">C1O66_01730</name>
</gene>
<dbReference type="SUPFAM" id="SSF53474">
    <property type="entry name" value="alpha/beta-Hydrolases"/>
    <property type="match status" value="1"/>
</dbReference>
<organism evidence="2 3">
    <name type="scientific">Kinneretia aquatilis</name>
    <dbReference type="NCBI Taxonomy" id="2070761"/>
    <lineage>
        <taxon>Bacteria</taxon>
        <taxon>Pseudomonadati</taxon>
        <taxon>Pseudomonadota</taxon>
        <taxon>Betaproteobacteria</taxon>
        <taxon>Burkholderiales</taxon>
        <taxon>Sphaerotilaceae</taxon>
        <taxon>Roseateles</taxon>
    </lineage>
</organism>
<dbReference type="InterPro" id="IPR029058">
    <property type="entry name" value="AB_hydrolase_fold"/>
</dbReference>
<dbReference type="GO" id="GO:0016042">
    <property type="term" value="P:lipid catabolic process"/>
    <property type="evidence" value="ECO:0007669"/>
    <property type="project" value="InterPro"/>
</dbReference>
<dbReference type="PANTHER" id="PTHR34853">
    <property type="match status" value="1"/>
</dbReference>
<proteinExistence type="predicted"/>
<evidence type="ECO:0000313" key="2">
    <source>
        <dbReference type="EMBL" id="PND40133.1"/>
    </source>
</evidence>
<evidence type="ECO:0000313" key="3">
    <source>
        <dbReference type="Proteomes" id="UP000235916"/>
    </source>
</evidence>
<sequence length="423" mass="44883">MLDWTHFMSRLASKSSSPLLTRTLLVTATALLCACGGGSDEPPKSADKPRALLSHSAYAQAQSFSGVQQTQLLRYRMPALHGGQTETEALLFVPRAQPASGDVPLVVWAHGTVGVADACAPSRNADAHNEKQEIQALLDAGFAVLAPDYEGLGGPGAHPYLHVGSLGQSITAAVEAVHQLPGLRLSKSWALMGHSQGGYAALAGAEMAARMDAAFPLRATVALAPASDPARMAVELFQRIDDLERAMAAQPSPELAEVLAGTVFQLAANGTVLSLGLLAQDPSLTLEQLVEASFLPIAKLAADDSDCQRFEPALDQDMMRHLSSGQALSTYPSLKRSAFLSEALRQTLSKNRPAQVKLQSPVLIVQGVLDEQTPIQAARALVAEMQRLGSSVRYVEVPDGNHGSITQSHMPEAIAFIRERLNP</sequence>
<dbReference type="InterPro" id="IPR005152">
    <property type="entry name" value="Lipase_secreted"/>
</dbReference>
<dbReference type="PIRSF" id="PIRSF029171">
    <property type="entry name" value="Esterase_LipA"/>
    <property type="match status" value="1"/>
</dbReference>
<evidence type="ECO:0000259" key="1">
    <source>
        <dbReference type="Pfam" id="PF12697"/>
    </source>
</evidence>
<dbReference type="GO" id="GO:0004806">
    <property type="term" value="F:triacylglycerol lipase activity"/>
    <property type="evidence" value="ECO:0007669"/>
    <property type="project" value="InterPro"/>
</dbReference>
<feature type="domain" description="AB hydrolase-1" evidence="1">
    <location>
        <begin position="125"/>
        <end position="415"/>
    </location>
</feature>
<keyword evidence="3" id="KW-1185">Reference proteome</keyword>
<name>A0A2N8L353_9BURK</name>
<dbReference type="PANTHER" id="PTHR34853:SF1">
    <property type="entry name" value="LIPASE 5"/>
    <property type="match status" value="1"/>
</dbReference>
<dbReference type="EMBL" id="POSP01000001">
    <property type="protein sequence ID" value="PND40133.1"/>
    <property type="molecule type" value="Genomic_DNA"/>
</dbReference>
<dbReference type="Gene3D" id="3.40.50.1820">
    <property type="entry name" value="alpha/beta hydrolase"/>
    <property type="match status" value="2"/>
</dbReference>
<reference evidence="2 3" key="1">
    <citation type="submission" date="2018-01" db="EMBL/GenBank/DDBJ databases">
        <title>Draft genome sequence of Paucibacter aquatile CR182 isolated from freshwater of the Nakdong River.</title>
        <authorList>
            <person name="Choi A."/>
            <person name="Chung E.J."/>
        </authorList>
    </citation>
    <scope>NUCLEOTIDE SEQUENCE [LARGE SCALE GENOMIC DNA]</scope>
    <source>
        <strain evidence="2 3">CR182</strain>
    </source>
</reference>
<protein>
    <recommendedName>
        <fullName evidence="1">AB hydrolase-1 domain-containing protein</fullName>
    </recommendedName>
</protein>
<dbReference type="Pfam" id="PF12697">
    <property type="entry name" value="Abhydrolase_6"/>
    <property type="match status" value="1"/>
</dbReference>
<dbReference type="AlphaFoldDB" id="A0A2N8L353"/>
<dbReference type="InterPro" id="IPR000073">
    <property type="entry name" value="AB_hydrolase_1"/>
</dbReference>